<dbReference type="SUPFAM" id="SSF82861">
    <property type="entry name" value="Mechanosensitive channel protein MscS (YggB), transmembrane region"/>
    <property type="match status" value="1"/>
</dbReference>
<keyword evidence="6 7" id="KW-0472">Membrane</keyword>
<evidence type="ECO:0000256" key="7">
    <source>
        <dbReference type="SAM" id="Phobius"/>
    </source>
</evidence>
<keyword evidence="12" id="KW-1185">Reference proteome</keyword>
<sequence>MLFVFLVAHAGLFASGTALAAAPTVAAESSPQARIEQASRAIEAVQRAVNDADAPETLKTLAERASQAQRDAEASVVALQPELNQLDARIEQLGPAPEAGEEPDIARQRKLLDQQRSQIDADIKRGKLLAEEAKQANESIEKTRAQQFGEQLGRKVGSPLSPALWREFAEHLPDDYNRFHSLYRQASTALLKAVGKEGWGVPLLGASLALLMLFPLRIWLRHLGRRYAASERAPAGRLRRTGLAVWLLLVGTLLPGLAAKVLVTSLQAIDAIAPRLESVANTFVIATFVAAFIGAVAACLLVPSRPTWRLLDIDDVAAARLRRFAWGAASLTWLTMLLREVNRAARTSAVGTVTLDGLIALTYVVLIMSMLATLAGLHRRRAAEAARLEQEDTNSGRTPRAPRSGWLIVARLGGYLSISAALVATLLGYLNFAMFVAQQMVWGSVIVLATTLLTRFADDFALWLLAPDSAVGRMLRLSTGLSASRLEQAGVLLSATSRLALVMLGVTAFVAPFGNVSALYNWLERLSAGIKIGGSVLTPGSIFSAVLVLALGLALMQVVQRWLVDTYLPKTELDIGARNSISTVAHYLGIVLAALWALAALGIGFEKVALLASALSVGIGFGLQAITQNFVSGLILLAERPVKIGDWIKIGDQEGDIRRISVRSTEIQVGDRSTLIVPNSELITKTIRNMTMANALGRIQVQFSVPLGTNVGQLRSLLLGIYAANESVLIDPAPSFFIDSISGGQVAVNSFAYVSSARNVYGTRSDVLFALLEQSAAAGIALVTPTDIHLVRDPEQ</sequence>
<feature type="transmembrane region" description="Helical" evidence="7">
    <location>
        <begin position="199"/>
        <end position="220"/>
    </location>
</feature>
<protein>
    <submittedName>
        <fullName evidence="11">Ion channel protein</fullName>
    </submittedName>
</protein>
<evidence type="ECO:0000256" key="6">
    <source>
        <dbReference type="ARBA" id="ARBA00023136"/>
    </source>
</evidence>
<evidence type="ECO:0000259" key="10">
    <source>
        <dbReference type="Pfam" id="PF12607"/>
    </source>
</evidence>
<evidence type="ECO:0000256" key="3">
    <source>
        <dbReference type="ARBA" id="ARBA00022475"/>
    </source>
</evidence>
<dbReference type="InterPro" id="IPR023408">
    <property type="entry name" value="MscS_beta-dom_sf"/>
</dbReference>
<proteinExistence type="inferred from homology"/>
<dbReference type="PANTHER" id="PTHR30347:SF9">
    <property type="entry name" value="MINICONDUCTANCE MECHANOSENSITIVE CHANNEL MSCM"/>
    <property type="match status" value="1"/>
</dbReference>
<accession>A0A0R0D264</accession>
<dbReference type="InterPro" id="IPR011066">
    <property type="entry name" value="MscS_channel_C_sf"/>
</dbReference>
<evidence type="ECO:0000256" key="8">
    <source>
        <dbReference type="SAM" id="SignalP"/>
    </source>
</evidence>
<dbReference type="SUPFAM" id="SSF82689">
    <property type="entry name" value="Mechanosensitive channel protein MscS (YggB), C-terminal domain"/>
    <property type="match status" value="1"/>
</dbReference>
<dbReference type="PANTHER" id="PTHR30347">
    <property type="entry name" value="POTASSIUM CHANNEL RELATED"/>
    <property type="match status" value="1"/>
</dbReference>
<dbReference type="Gene3D" id="3.30.70.100">
    <property type="match status" value="1"/>
</dbReference>
<keyword evidence="4 7" id="KW-0812">Transmembrane</keyword>
<feature type="transmembrane region" description="Helical" evidence="7">
    <location>
        <begin position="283"/>
        <end position="302"/>
    </location>
</feature>
<comment type="subcellular location">
    <subcellularLocation>
        <location evidence="1">Cell membrane</location>
        <topology evidence="1">Multi-pass membrane protein</topology>
    </subcellularLocation>
</comment>
<feature type="transmembrane region" description="Helical" evidence="7">
    <location>
        <begin position="611"/>
        <end position="637"/>
    </location>
</feature>
<keyword evidence="3" id="KW-1003">Cell membrane</keyword>
<feature type="transmembrane region" description="Helical" evidence="7">
    <location>
        <begin position="406"/>
        <end position="429"/>
    </location>
</feature>
<keyword evidence="5 7" id="KW-1133">Transmembrane helix</keyword>
<dbReference type="GO" id="GO:0005886">
    <property type="term" value="C:plasma membrane"/>
    <property type="evidence" value="ECO:0007669"/>
    <property type="project" value="UniProtKB-SubCell"/>
</dbReference>
<dbReference type="EMBL" id="LDJJ01000005">
    <property type="protein sequence ID" value="KRG72423.1"/>
    <property type="molecule type" value="Genomic_DNA"/>
</dbReference>
<dbReference type="Pfam" id="PF00924">
    <property type="entry name" value="MS_channel_2nd"/>
    <property type="match status" value="1"/>
</dbReference>
<dbReference type="InterPro" id="IPR011014">
    <property type="entry name" value="MscS_channel_TM-2"/>
</dbReference>
<feature type="domain" description="DUF3772" evidence="10">
    <location>
        <begin position="123"/>
        <end position="184"/>
    </location>
</feature>
<feature type="domain" description="Mechanosensitive ion channel MscS" evidence="9">
    <location>
        <begin position="626"/>
        <end position="691"/>
    </location>
</feature>
<dbReference type="Gene3D" id="1.10.287.1260">
    <property type="match status" value="1"/>
</dbReference>
<dbReference type="InterPro" id="IPR052702">
    <property type="entry name" value="MscS-like_channel"/>
</dbReference>
<feature type="transmembrane region" description="Helical" evidence="7">
    <location>
        <begin position="241"/>
        <end position="263"/>
    </location>
</feature>
<dbReference type="AlphaFoldDB" id="A0A0R0D264"/>
<comment type="caution">
    <text evidence="11">The sequence shown here is derived from an EMBL/GenBank/DDBJ whole genome shotgun (WGS) entry which is preliminary data.</text>
</comment>
<evidence type="ECO:0000256" key="2">
    <source>
        <dbReference type="ARBA" id="ARBA00008017"/>
    </source>
</evidence>
<reference evidence="11 12" key="1">
    <citation type="submission" date="2015-05" db="EMBL/GenBank/DDBJ databases">
        <title>Genome sequencing and analysis of members of genus Stenotrophomonas.</title>
        <authorList>
            <person name="Patil P.P."/>
            <person name="Midha S."/>
            <person name="Patil P.B."/>
        </authorList>
    </citation>
    <scope>NUCLEOTIDE SEQUENCE [LARGE SCALE GENOMIC DNA]</scope>
    <source>
        <strain evidence="11 12">DSM 18941</strain>
    </source>
</reference>
<dbReference type="Gene3D" id="2.30.30.60">
    <property type="match status" value="1"/>
</dbReference>
<feature type="signal peptide" evidence="8">
    <location>
        <begin position="1"/>
        <end position="20"/>
    </location>
</feature>
<name>A0A0R0D264_9GAMM</name>
<organism evidence="11 12">
    <name type="scientific">Stenotrophomonas terrae</name>
    <dbReference type="NCBI Taxonomy" id="405446"/>
    <lineage>
        <taxon>Bacteria</taxon>
        <taxon>Pseudomonadati</taxon>
        <taxon>Pseudomonadota</taxon>
        <taxon>Gammaproteobacteria</taxon>
        <taxon>Lysobacterales</taxon>
        <taxon>Lysobacteraceae</taxon>
        <taxon>Stenotrophomonas</taxon>
    </lineage>
</organism>
<feature type="chain" id="PRO_5006394950" evidence="8">
    <location>
        <begin position="21"/>
        <end position="796"/>
    </location>
</feature>
<evidence type="ECO:0000256" key="5">
    <source>
        <dbReference type="ARBA" id="ARBA00022989"/>
    </source>
</evidence>
<dbReference type="PATRIC" id="fig|405446.3.peg.2561"/>
<feature type="transmembrane region" description="Helical" evidence="7">
    <location>
        <begin position="499"/>
        <end position="522"/>
    </location>
</feature>
<evidence type="ECO:0000256" key="4">
    <source>
        <dbReference type="ARBA" id="ARBA00022692"/>
    </source>
</evidence>
<dbReference type="SUPFAM" id="SSF50182">
    <property type="entry name" value="Sm-like ribonucleoproteins"/>
    <property type="match status" value="1"/>
</dbReference>
<feature type="transmembrane region" description="Helical" evidence="7">
    <location>
        <begin position="358"/>
        <end position="377"/>
    </location>
</feature>
<comment type="similarity">
    <text evidence="2">Belongs to the MscS (TC 1.A.23) family.</text>
</comment>
<dbReference type="Pfam" id="PF12607">
    <property type="entry name" value="DUF3772"/>
    <property type="match status" value="1"/>
</dbReference>
<dbReference type="InterPro" id="IPR010920">
    <property type="entry name" value="LSM_dom_sf"/>
</dbReference>
<dbReference type="Proteomes" id="UP000051863">
    <property type="component" value="Unassembled WGS sequence"/>
</dbReference>
<evidence type="ECO:0000313" key="12">
    <source>
        <dbReference type="Proteomes" id="UP000051863"/>
    </source>
</evidence>
<dbReference type="InterPro" id="IPR022249">
    <property type="entry name" value="DUF3772"/>
</dbReference>
<dbReference type="GO" id="GO:0008381">
    <property type="term" value="F:mechanosensitive monoatomic ion channel activity"/>
    <property type="evidence" value="ECO:0007669"/>
    <property type="project" value="UniProtKB-ARBA"/>
</dbReference>
<gene>
    <name evidence="11" type="ORF">ABB27_01605</name>
</gene>
<evidence type="ECO:0000313" key="11">
    <source>
        <dbReference type="EMBL" id="KRG72423.1"/>
    </source>
</evidence>
<feature type="transmembrane region" description="Helical" evidence="7">
    <location>
        <begin position="542"/>
        <end position="563"/>
    </location>
</feature>
<keyword evidence="8" id="KW-0732">Signal</keyword>
<feature type="transmembrane region" description="Helical" evidence="7">
    <location>
        <begin position="441"/>
        <end position="466"/>
    </location>
</feature>
<evidence type="ECO:0000256" key="1">
    <source>
        <dbReference type="ARBA" id="ARBA00004651"/>
    </source>
</evidence>
<evidence type="ECO:0000259" key="9">
    <source>
        <dbReference type="Pfam" id="PF00924"/>
    </source>
</evidence>
<feature type="transmembrane region" description="Helical" evidence="7">
    <location>
        <begin position="584"/>
        <end position="605"/>
    </location>
</feature>
<dbReference type="InterPro" id="IPR006685">
    <property type="entry name" value="MscS_channel_2nd"/>
</dbReference>